<reference evidence="1 2" key="1">
    <citation type="submission" date="2020-08" db="EMBL/GenBank/DDBJ databases">
        <title>Sequencing the genomes of 1000 actinobacteria strains.</title>
        <authorList>
            <person name="Klenk H.-P."/>
        </authorList>
    </citation>
    <scope>NUCLEOTIDE SEQUENCE [LARGE SCALE GENOMIC DNA]</scope>
    <source>
        <strain evidence="1 2">DSM 43768</strain>
    </source>
</reference>
<dbReference type="EMBL" id="JACHMI010000001">
    <property type="protein sequence ID" value="MBB6556160.1"/>
    <property type="molecule type" value="Genomic_DNA"/>
</dbReference>
<evidence type="ECO:0000313" key="2">
    <source>
        <dbReference type="Proteomes" id="UP000565579"/>
    </source>
</evidence>
<sequence length="68" mass="7208">MGNEDGGVELLCRDHFDGGRPLACYNSPGDRQADPKVVQVATIPGLWIEAVKHLASGHQVTPENGDAP</sequence>
<dbReference type="RefSeq" id="WP_185110642.1">
    <property type="nucleotide sequence ID" value="NZ_JACHMI010000001.1"/>
</dbReference>
<protein>
    <submittedName>
        <fullName evidence="1">Uncharacterized protein</fullName>
    </submittedName>
</protein>
<name>A0A7X0P6G5_9ACTN</name>
<proteinExistence type="predicted"/>
<gene>
    <name evidence="1" type="ORF">HD593_010955</name>
</gene>
<keyword evidence="2" id="KW-1185">Reference proteome</keyword>
<organism evidence="1 2">
    <name type="scientific">Nonomuraea rubra</name>
    <dbReference type="NCBI Taxonomy" id="46180"/>
    <lineage>
        <taxon>Bacteria</taxon>
        <taxon>Bacillati</taxon>
        <taxon>Actinomycetota</taxon>
        <taxon>Actinomycetes</taxon>
        <taxon>Streptosporangiales</taxon>
        <taxon>Streptosporangiaceae</taxon>
        <taxon>Nonomuraea</taxon>
    </lineage>
</organism>
<accession>A0A7X0P6G5</accession>
<comment type="caution">
    <text evidence="1">The sequence shown here is derived from an EMBL/GenBank/DDBJ whole genome shotgun (WGS) entry which is preliminary data.</text>
</comment>
<dbReference type="Proteomes" id="UP000565579">
    <property type="component" value="Unassembled WGS sequence"/>
</dbReference>
<evidence type="ECO:0000313" key="1">
    <source>
        <dbReference type="EMBL" id="MBB6556160.1"/>
    </source>
</evidence>
<dbReference type="AlphaFoldDB" id="A0A7X0P6G5"/>